<protein>
    <submittedName>
        <fullName evidence="1">Uncharacterized protein</fullName>
    </submittedName>
</protein>
<sequence length="139" mass="15770">RVGRQKRETRRAKRLRWRLDVNQVEGKTWSFAVVTLRYIVDWDFGNFGVCYRGKGGIKFDGELVDELFKGGNVKGTSSFISSLIPVYSGYHSDRFILQGLKFVEVGFSSAGPDWACIGDNWAKIDAQFVVDRKSRVPAN</sequence>
<dbReference type="Proteomes" id="UP000499080">
    <property type="component" value="Unassembled WGS sequence"/>
</dbReference>
<dbReference type="AlphaFoldDB" id="A0A4Y2QVX3"/>
<keyword evidence="2" id="KW-1185">Reference proteome</keyword>
<proteinExistence type="predicted"/>
<dbReference type="EMBL" id="BGPR01223429">
    <property type="protein sequence ID" value="GBN67285.1"/>
    <property type="molecule type" value="Genomic_DNA"/>
</dbReference>
<evidence type="ECO:0000313" key="1">
    <source>
        <dbReference type="EMBL" id="GBN67285.1"/>
    </source>
</evidence>
<organism evidence="1 2">
    <name type="scientific">Araneus ventricosus</name>
    <name type="common">Orbweaver spider</name>
    <name type="synonym">Epeira ventricosa</name>
    <dbReference type="NCBI Taxonomy" id="182803"/>
    <lineage>
        <taxon>Eukaryota</taxon>
        <taxon>Metazoa</taxon>
        <taxon>Ecdysozoa</taxon>
        <taxon>Arthropoda</taxon>
        <taxon>Chelicerata</taxon>
        <taxon>Arachnida</taxon>
        <taxon>Araneae</taxon>
        <taxon>Araneomorphae</taxon>
        <taxon>Entelegynae</taxon>
        <taxon>Araneoidea</taxon>
        <taxon>Araneidae</taxon>
        <taxon>Araneus</taxon>
    </lineage>
</organism>
<accession>A0A4Y2QVX3</accession>
<evidence type="ECO:0000313" key="2">
    <source>
        <dbReference type="Proteomes" id="UP000499080"/>
    </source>
</evidence>
<reference evidence="1 2" key="1">
    <citation type="journal article" date="2019" name="Sci. Rep.">
        <title>Orb-weaving spider Araneus ventricosus genome elucidates the spidroin gene catalogue.</title>
        <authorList>
            <person name="Kono N."/>
            <person name="Nakamura H."/>
            <person name="Ohtoshi R."/>
            <person name="Moran D.A.P."/>
            <person name="Shinohara A."/>
            <person name="Yoshida Y."/>
            <person name="Fujiwara M."/>
            <person name="Mori M."/>
            <person name="Tomita M."/>
            <person name="Arakawa K."/>
        </authorList>
    </citation>
    <scope>NUCLEOTIDE SEQUENCE [LARGE SCALE GENOMIC DNA]</scope>
</reference>
<gene>
    <name evidence="1" type="ORF">AVEN_100238_1</name>
</gene>
<name>A0A4Y2QVX3_ARAVE</name>
<comment type="caution">
    <text evidence="1">The sequence shown here is derived from an EMBL/GenBank/DDBJ whole genome shotgun (WGS) entry which is preliminary data.</text>
</comment>
<feature type="non-terminal residue" evidence="1">
    <location>
        <position position="1"/>
    </location>
</feature>